<reference evidence="1" key="2">
    <citation type="journal article" date="2022" name="Microbiol. Resour. Announc.">
        <title>Metagenome Sequencing to Explore Phylogenomics of Terrestrial Cyanobacteria.</title>
        <authorList>
            <person name="Ward R.D."/>
            <person name="Stajich J.E."/>
            <person name="Johansen J.R."/>
            <person name="Huntemann M."/>
            <person name="Clum A."/>
            <person name="Foster B."/>
            <person name="Foster B."/>
            <person name="Roux S."/>
            <person name="Palaniappan K."/>
            <person name="Varghese N."/>
            <person name="Mukherjee S."/>
            <person name="Reddy T.B.K."/>
            <person name="Daum C."/>
            <person name="Copeland A."/>
            <person name="Chen I.A."/>
            <person name="Ivanova N.N."/>
            <person name="Kyrpides N.C."/>
            <person name="Shapiro N."/>
            <person name="Eloe-Fadrosh E.A."/>
            <person name="Pietrasiak N."/>
        </authorList>
    </citation>
    <scope>NUCLEOTIDE SEQUENCE</scope>
    <source>
        <strain evidence="1">GSE-TBD4-15B</strain>
    </source>
</reference>
<dbReference type="InterPro" id="IPR006059">
    <property type="entry name" value="SBP"/>
</dbReference>
<dbReference type="PANTHER" id="PTHR43649">
    <property type="entry name" value="ARABINOSE-BINDING PROTEIN-RELATED"/>
    <property type="match status" value="1"/>
</dbReference>
<comment type="caution">
    <text evidence="1">The sequence shown here is derived from an EMBL/GenBank/DDBJ whole genome shotgun (WGS) entry which is preliminary data.</text>
</comment>
<dbReference type="Pfam" id="PF13416">
    <property type="entry name" value="SBP_bac_8"/>
    <property type="match status" value="1"/>
</dbReference>
<evidence type="ECO:0000313" key="1">
    <source>
        <dbReference type="EMBL" id="MBW4465119.1"/>
    </source>
</evidence>
<dbReference type="EMBL" id="JAHHHV010000031">
    <property type="protein sequence ID" value="MBW4465119.1"/>
    <property type="molecule type" value="Genomic_DNA"/>
</dbReference>
<dbReference type="SUPFAM" id="SSF53850">
    <property type="entry name" value="Periplasmic binding protein-like II"/>
    <property type="match status" value="1"/>
</dbReference>
<sequence length="466" mass="52927">MLQNRLVHWFHGSRLLLAGLFGLLLAVLISCNQQVPEASPVSSPLRIYWNRGLYPAEDQALQQVVDAWKQQSQTPVELAFFSSDDILNQTTIALESGNPPDILFAHRADYTLAPRWARDGKLVDLSDVVAAVEEKYSPIALKSAYLYNKTNKKQGYYGVPIEMQAMHVHYWRDILAQVGLKDADIPNDWDGFWNFWRQTQRRVQTSTSYKNIYGLGLPLSTKASDTYFLFEQILEAYNIHPVDQQGKLRLQEPQVRQAVITAMEWLCHFYRDQDAPSDAINWVDPDNNVDFLNRNSLMTVNPSLSIPASQQDDSQMYFQQIATREFPNKPDGTPMNYLISVKQALVFEAGRNHEAAKDFLSYLTQPEQLSAYVQEALGRSVPAMPDALKQPFWRDSTDPHIATAVRQFSQRPNRAFYNVLNPAYSQVQAENVWGEAIHAALVEGQTVDAAVDAAIARIQQIFADWA</sequence>
<dbReference type="PANTHER" id="PTHR43649:SF12">
    <property type="entry name" value="DIACETYLCHITOBIOSE BINDING PROTEIN DASA"/>
    <property type="match status" value="1"/>
</dbReference>
<dbReference type="Gene3D" id="3.40.190.10">
    <property type="entry name" value="Periplasmic binding protein-like II"/>
    <property type="match status" value="1"/>
</dbReference>
<proteinExistence type="predicted"/>
<dbReference type="InterPro" id="IPR050490">
    <property type="entry name" value="Bact_solute-bd_prot1"/>
</dbReference>
<dbReference type="PROSITE" id="PS51257">
    <property type="entry name" value="PROKAR_LIPOPROTEIN"/>
    <property type="match status" value="1"/>
</dbReference>
<name>A0A951U3X3_9CYAN</name>
<accession>A0A951U3X3</accession>
<dbReference type="Proteomes" id="UP000707356">
    <property type="component" value="Unassembled WGS sequence"/>
</dbReference>
<dbReference type="AlphaFoldDB" id="A0A951U3X3"/>
<evidence type="ECO:0000313" key="2">
    <source>
        <dbReference type="Proteomes" id="UP000707356"/>
    </source>
</evidence>
<protein>
    <submittedName>
        <fullName evidence="1">ABC transporter substrate-binding protein</fullName>
    </submittedName>
</protein>
<organism evidence="1 2">
    <name type="scientific">Pegethrix bostrychoides GSE-TBD4-15B</name>
    <dbReference type="NCBI Taxonomy" id="2839662"/>
    <lineage>
        <taxon>Bacteria</taxon>
        <taxon>Bacillati</taxon>
        <taxon>Cyanobacteriota</taxon>
        <taxon>Cyanophyceae</taxon>
        <taxon>Oculatellales</taxon>
        <taxon>Oculatellaceae</taxon>
        <taxon>Pegethrix</taxon>
    </lineage>
</organism>
<gene>
    <name evidence="1" type="ORF">KME07_06720</name>
</gene>
<reference evidence="1" key="1">
    <citation type="submission" date="2021-05" db="EMBL/GenBank/DDBJ databases">
        <authorList>
            <person name="Pietrasiak N."/>
            <person name="Ward R."/>
            <person name="Stajich J.E."/>
            <person name="Kurbessoian T."/>
        </authorList>
    </citation>
    <scope>NUCLEOTIDE SEQUENCE</scope>
    <source>
        <strain evidence="1">GSE-TBD4-15B</strain>
    </source>
</reference>